<reference evidence="7" key="1">
    <citation type="journal article" date="2019" name="Int. J. Syst. Evol. Microbiol.">
        <title>The Global Catalogue of Microorganisms (GCM) 10K type strain sequencing project: providing services to taxonomists for standard genome sequencing and annotation.</title>
        <authorList>
            <consortium name="The Broad Institute Genomics Platform"/>
            <consortium name="The Broad Institute Genome Sequencing Center for Infectious Disease"/>
            <person name="Wu L."/>
            <person name="Ma J."/>
        </authorList>
    </citation>
    <scope>NUCLEOTIDE SEQUENCE [LARGE SCALE GENOMIC DNA]</scope>
    <source>
        <strain evidence="7">CGMCC 1.12371</strain>
    </source>
</reference>
<keyword evidence="7" id="KW-1185">Reference proteome</keyword>
<dbReference type="InterPro" id="IPR052067">
    <property type="entry name" value="Metal_resp_HTH_trans_reg"/>
</dbReference>
<dbReference type="PANTHER" id="PTHR35790:SF4">
    <property type="entry name" value="HTH-TYPE TRANSCRIPTIONAL REGULATOR PCHR"/>
    <property type="match status" value="1"/>
</dbReference>
<evidence type="ECO:0000256" key="2">
    <source>
        <dbReference type="ARBA" id="ARBA00023125"/>
    </source>
</evidence>
<dbReference type="Proteomes" id="UP001596501">
    <property type="component" value="Unassembled WGS sequence"/>
</dbReference>
<comment type="caution">
    <text evidence="6">The sequence shown here is derived from an EMBL/GenBank/DDBJ whole genome shotgun (WGS) entry which is preliminary data.</text>
</comment>
<keyword evidence="1" id="KW-0805">Transcription regulation</keyword>
<dbReference type="InterPro" id="IPR000835">
    <property type="entry name" value="HTH_MarR-typ"/>
</dbReference>
<dbReference type="InterPro" id="IPR036388">
    <property type="entry name" value="WH-like_DNA-bd_sf"/>
</dbReference>
<feature type="compositionally biased region" description="Pro residues" evidence="4">
    <location>
        <begin position="7"/>
        <end position="20"/>
    </location>
</feature>
<evidence type="ECO:0000256" key="1">
    <source>
        <dbReference type="ARBA" id="ARBA00023015"/>
    </source>
</evidence>
<dbReference type="Pfam" id="PF12802">
    <property type="entry name" value="MarR_2"/>
    <property type="match status" value="1"/>
</dbReference>
<dbReference type="SMART" id="SM00347">
    <property type="entry name" value="HTH_MARR"/>
    <property type="match status" value="1"/>
</dbReference>
<evidence type="ECO:0000313" key="7">
    <source>
        <dbReference type="Proteomes" id="UP001596501"/>
    </source>
</evidence>
<feature type="region of interest" description="Disordered" evidence="4">
    <location>
        <begin position="1"/>
        <end position="24"/>
    </location>
</feature>
<evidence type="ECO:0000259" key="5">
    <source>
        <dbReference type="PROSITE" id="PS50995"/>
    </source>
</evidence>
<name>A0ABW2QPF5_9BURK</name>
<dbReference type="PANTHER" id="PTHR35790">
    <property type="entry name" value="HTH-TYPE TRANSCRIPTIONAL REGULATOR PCHR"/>
    <property type="match status" value="1"/>
</dbReference>
<dbReference type="RefSeq" id="WP_382226753.1">
    <property type="nucleotide sequence ID" value="NZ_JBHTCA010000022.1"/>
</dbReference>
<keyword evidence="3" id="KW-0804">Transcription</keyword>
<accession>A0ABW2QPF5</accession>
<evidence type="ECO:0000256" key="4">
    <source>
        <dbReference type="SAM" id="MobiDB-lite"/>
    </source>
</evidence>
<proteinExistence type="predicted"/>
<evidence type="ECO:0000313" key="6">
    <source>
        <dbReference type="EMBL" id="MFC7410999.1"/>
    </source>
</evidence>
<dbReference type="PROSITE" id="PS50995">
    <property type="entry name" value="HTH_MARR_2"/>
    <property type="match status" value="1"/>
</dbReference>
<feature type="domain" description="HTH marR-type" evidence="5">
    <location>
        <begin position="34"/>
        <end position="167"/>
    </location>
</feature>
<evidence type="ECO:0000256" key="3">
    <source>
        <dbReference type="ARBA" id="ARBA00023163"/>
    </source>
</evidence>
<keyword evidence="2" id="KW-0238">DNA-binding</keyword>
<dbReference type="Gene3D" id="1.10.10.10">
    <property type="entry name" value="Winged helix-like DNA-binding domain superfamily/Winged helix DNA-binding domain"/>
    <property type="match status" value="1"/>
</dbReference>
<sequence>MSRPRSPARPPEPHAAPPCPWDDLSPEGTGLDVHNFLTTLFSHTSNGLRRSITLPYAERFDLSVSEWRLLSVLAAAGTLPFPELVAESAADKAQVSRTLQLMAKRGLVDVVTPPAGRKGMVVAMTPAGQALYERIMPEAQRSQAAMILTLSPHERRTLYEVLRRLRAQCGEAAGKDEE</sequence>
<gene>
    <name evidence="6" type="ORF">ACFQPB_19235</name>
</gene>
<dbReference type="EMBL" id="JBHTCA010000022">
    <property type="protein sequence ID" value="MFC7410999.1"/>
    <property type="molecule type" value="Genomic_DNA"/>
</dbReference>
<dbReference type="SUPFAM" id="SSF46785">
    <property type="entry name" value="Winged helix' DNA-binding domain"/>
    <property type="match status" value="1"/>
</dbReference>
<dbReference type="InterPro" id="IPR036390">
    <property type="entry name" value="WH_DNA-bd_sf"/>
</dbReference>
<protein>
    <submittedName>
        <fullName evidence="6">MarR family winged helix-turn-helix transcriptional regulator</fullName>
    </submittedName>
</protein>
<organism evidence="6 7">
    <name type="scientific">Hydrogenophaga atypica</name>
    <dbReference type="NCBI Taxonomy" id="249409"/>
    <lineage>
        <taxon>Bacteria</taxon>
        <taxon>Pseudomonadati</taxon>
        <taxon>Pseudomonadota</taxon>
        <taxon>Betaproteobacteria</taxon>
        <taxon>Burkholderiales</taxon>
        <taxon>Comamonadaceae</taxon>
        <taxon>Hydrogenophaga</taxon>
    </lineage>
</organism>